<dbReference type="AlphaFoldDB" id="A0A7W9JGM6"/>
<dbReference type="PANTHER" id="PTHR43841">
    <property type="entry name" value="3-HYDROXYACYL-THIOESTER DEHYDRATASE HTDX-RELATED"/>
    <property type="match status" value="1"/>
</dbReference>
<dbReference type="GO" id="GO:0005835">
    <property type="term" value="C:fatty acid synthase complex"/>
    <property type="evidence" value="ECO:0007669"/>
    <property type="project" value="InterPro"/>
</dbReference>
<sequence length="166" mass="16866">MSTAPRLSELTKGETIGSRTVPLTRADLVAYAGASGDHNPIHWSPSFAERVGLPGVIAHGMLTMGAALQLVSDWAGDPGAVVDYQTRFTGMVPVADTTGQTGDDGAPVPGATLQVVGKVGAVDEAAGTVRIDLDVTNPDAEKPRVLTKAQAVVRLATPAPAAGESA</sequence>
<dbReference type="InterPro" id="IPR003965">
    <property type="entry name" value="Fatty_acid_synthase"/>
</dbReference>
<dbReference type="PANTHER" id="PTHR43841:SF3">
    <property type="entry name" value="(3R)-HYDROXYACYL-ACP DEHYDRATASE SUBUNIT HADB"/>
    <property type="match status" value="1"/>
</dbReference>
<dbReference type="PRINTS" id="PR01483">
    <property type="entry name" value="FASYNTHASE"/>
</dbReference>
<dbReference type="RefSeq" id="WP_184169800.1">
    <property type="nucleotide sequence ID" value="NZ_BAABAG010000002.1"/>
</dbReference>
<organism evidence="3 4">
    <name type="scientific">Micrococcus endophyticus</name>
    <dbReference type="NCBI Taxonomy" id="455343"/>
    <lineage>
        <taxon>Bacteria</taxon>
        <taxon>Bacillati</taxon>
        <taxon>Actinomycetota</taxon>
        <taxon>Actinomycetes</taxon>
        <taxon>Micrococcales</taxon>
        <taxon>Micrococcaceae</taxon>
        <taxon>Micrococcus</taxon>
    </lineage>
</organism>
<gene>
    <name evidence="3" type="ORF">HDA33_000114</name>
</gene>
<keyword evidence="4" id="KW-1185">Reference proteome</keyword>
<dbReference type="InterPro" id="IPR002539">
    <property type="entry name" value="MaoC-like_dom"/>
</dbReference>
<dbReference type="SUPFAM" id="SSF54637">
    <property type="entry name" value="Thioesterase/thiol ester dehydrase-isomerase"/>
    <property type="match status" value="1"/>
</dbReference>
<dbReference type="Pfam" id="PF01575">
    <property type="entry name" value="MaoC_dehydratas"/>
    <property type="match status" value="1"/>
</dbReference>
<dbReference type="EMBL" id="JACHMW010000001">
    <property type="protein sequence ID" value="MBB5847550.1"/>
    <property type="molecule type" value="Genomic_DNA"/>
</dbReference>
<dbReference type="Gene3D" id="3.10.129.10">
    <property type="entry name" value="Hotdog Thioesterase"/>
    <property type="match status" value="1"/>
</dbReference>
<feature type="domain" description="MaoC-like" evidence="2">
    <location>
        <begin position="14"/>
        <end position="97"/>
    </location>
</feature>
<comment type="similarity">
    <text evidence="1">Belongs to the enoyl-CoA hydratase/isomerase family.</text>
</comment>
<dbReference type="GO" id="GO:0006633">
    <property type="term" value="P:fatty acid biosynthetic process"/>
    <property type="evidence" value="ECO:0007669"/>
    <property type="project" value="InterPro"/>
</dbReference>
<name>A0A7W9JGM6_9MICC</name>
<evidence type="ECO:0000259" key="2">
    <source>
        <dbReference type="Pfam" id="PF01575"/>
    </source>
</evidence>
<dbReference type="GO" id="GO:0004312">
    <property type="term" value="F:fatty acid synthase activity"/>
    <property type="evidence" value="ECO:0007669"/>
    <property type="project" value="InterPro"/>
</dbReference>
<evidence type="ECO:0000256" key="1">
    <source>
        <dbReference type="ARBA" id="ARBA00005254"/>
    </source>
</evidence>
<comment type="caution">
    <text evidence="3">The sequence shown here is derived from an EMBL/GenBank/DDBJ whole genome shotgun (WGS) entry which is preliminary data.</text>
</comment>
<accession>A0A7W9JGM6</accession>
<reference evidence="3 4" key="1">
    <citation type="submission" date="2020-08" db="EMBL/GenBank/DDBJ databases">
        <title>Sequencing the genomes of 1000 actinobacteria strains.</title>
        <authorList>
            <person name="Klenk H.-P."/>
        </authorList>
    </citation>
    <scope>NUCLEOTIDE SEQUENCE [LARGE SCALE GENOMIC DNA]</scope>
    <source>
        <strain evidence="3 4">DSM 17945</strain>
    </source>
</reference>
<dbReference type="InterPro" id="IPR029069">
    <property type="entry name" value="HotDog_dom_sf"/>
</dbReference>
<evidence type="ECO:0000313" key="4">
    <source>
        <dbReference type="Proteomes" id="UP000567246"/>
    </source>
</evidence>
<evidence type="ECO:0000313" key="3">
    <source>
        <dbReference type="EMBL" id="MBB5847550.1"/>
    </source>
</evidence>
<dbReference type="Proteomes" id="UP000567246">
    <property type="component" value="Unassembled WGS sequence"/>
</dbReference>
<protein>
    <recommendedName>
        <fullName evidence="2">MaoC-like domain-containing protein</fullName>
    </recommendedName>
</protein>
<proteinExistence type="inferred from homology"/>